<feature type="DNA-binding region" description="H-T-H motif" evidence="4">
    <location>
        <begin position="42"/>
        <end position="61"/>
    </location>
</feature>
<evidence type="ECO:0000259" key="5">
    <source>
        <dbReference type="PROSITE" id="PS50977"/>
    </source>
</evidence>
<feature type="domain" description="HTH tetR-type" evidence="5">
    <location>
        <begin position="19"/>
        <end position="79"/>
    </location>
</feature>
<dbReference type="EMBL" id="BAAAKW010000065">
    <property type="protein sequence ID" value="GAA1226001.1"/>
    <property type="molecule type" value="Genomic_DNA"/>
</dbReference>
<gene>
    <name evidence="6" type="ORF">GCM10009655_25810</name>
</gene>
<evidence type="ECO:0000313" key="6">
    <source>
        <dbReference type="EMBL" id="GAA1226001.1"/>
    </source>
</evidence>
<evidence type="ECO:0000256" key="4">
    <source>
        <dbReference type="PROSITE-ProRule" id="PRU00335"/>
    </source>
</evidence>
<dbReference type="Gene3D" id="1.10.357.10">
    <property type="entry name" value="Tetracycline Repressor, domain 2"/>
    <property type="match status" value="1"/>
</dbReference>
<proteinExistence type="predicted"/>
<evidence type="ECO:0000256" key="1">
    <source>
        <dbReference type="ARBA" id="ARBA00023015"/>
    </source>
</evidence>
<keyword evidence="2 4" id="KW-0238">DNA-binding</keyword>
<keyword evidence="7" id="KW-1185">Reference proteome</keyword>
<name>A0ABN1VWU8_9MICO</name>
<dbReference type="PROSITE" id="PS50977">
    <property type="entry name" value="HTH_TETR_2"/>
    <property type="match status" value="1"/>
</dbReference>
<dbReference type="Proteomes" id="UP001500943">
    <property type="component" value="Unassembled WGS sequence"/>
</dbReference>
<comment type="caution">
    <text evidence="6">The sequence shown here is derived from an EMBL/GenBank/DDBJ whole genome shotgun (WGS) entry which is preliminary data.</text>
</comment>
<dbReference type="SUPFAM" id="SSF46689">
    <property type="entry name" value="Homeodomain-like"/>
    <property type="match status" value="1"/>
</dbReference>
<evidence type="ECO:0000256" key="2">
    <source>
        <dbReference type="ARBA" id="ARBA00023125"/>
    </source>
</evidence>
<dbReference type="Pfam" id="PF00440">
    <property type="entry name" value="TetR_N"/>
    <property type="match status" value="1"/>
</dbReference>
<accession>A0ABN1VWU8</accession>
<dbReference type="PANTHER" id="PTHR30055">
    <property type="entry name" value="HTH-TYPE TRANSCRIPTIONAL REGULATOR RUTR"/>
    <property type="match status" value="1"/>
</dbReference>
<dbReference type="InterPro" id="IPR050109">
    <property type="entry name" value="HTH-type_TetR-like_transc_reg"/>
</dbReference>
<dbReference type="InterPro" id="IPR009057">
    <property type="entry name" value="Homeodomain-like_sf"/>
</dbReference>
<protein>
    <recommendedName>
        <fullName evidence="5">HTH tetR-type domain-containing protein</fullName>
    </recommendedName>
</protein>
<evidence type="ECO:0000313" key="7">
    <source>
        <dbReference type="Proteomes" id="UP001500943"/>
    </source>
</evidence>
<evidence type="ECO:0000256" key="3">
    <source>
        <dbReference type="ARBA" id="ARBA00023163"/>
    </source>
</evidence>
<dbReference type="PRINTS" id="PR00455">
    <property type="entry name" value="HTHTETR"/>
</dbReference>
<keyword evidence="1" id="KW-0805">Transcription regulation</keyword>
<keyword evidence="3" id="KW-0804">Transcription</keyword>
<sequence length="215" mass="23362">MLSVGRPNYTERGEVVPTNTTVITILDATRALVLEHGYASLSTRNVAQLAGVPLSQIHYHFGSKEQLVLRMLDAENARLLERQSEMYAGNEPLSQQWAAACDYLDDDLNSGYVRILHEMLAAGLSSTLVGERVHSIIRGWTLVLTEAAERHAARGFSFAPLTIDHVVALTSAAFIGAELLILAGHEKDLPLRDSLRAIGTLIEAGERSMLQGSGS</sequence>
<reference evidence="6 7" key="1">
    <citation type="journal article" date="2019" name="Int. J. Syst. Evol. Microbiol.">
        <title>The Global Catalogue of Microorganisms (GCM) 10K type strain sequencing project: providing services to taxonomists for standard genome sequencing and annotation.</title>
        <authorList>
            <consortium name="The Broad Institute Genomics Platform"/>
            <consortium name="The Broad Institute Genome Sequencing Center for Infectious Disease"/>
            <person name="Wu L."/>
            <person name="Ma J."/>
        </authorList>
    </citation>
    <scope>NUCLEOTIDE SEQUENCE [LARGE SCALE GENOMIC DNA]</scope>
    <source>
        <strain evidence="6 7">JCM 12762</strain>
    </source>
</reference>
<organism evidence="6 7">
    <name type="scientific">Rhodoglobus aureus</name>
    <dbReference type="NCBI Taxonomy" id="191497"/>
    <lineage>
        <taxon>Bacteria</taxon>
        <taxon>Bacillati</taxon>
        <taxon>Actinomycetota</taxon>
        <taxon>Actinomycetes</taxon>
        <taxon>Micrococcales</taxon>
        <taxon>Microbacteriaceae</taxon>
        <taxon>Rhodoglobus</taxon>
    </lineage>
</organism>
<dbReference type="InterPro" id="IPR001647">
    <property type="entry name" value="HTH_TetR"/>
</dbReference>
<dbReference type="PANTHER" id="PTHR30055:SF234">
    <property type="entry name" value="HTH-TYPE TRANSCRIPTIONAL REGULATOR BETI"/>
    <property type="match status" value="1"/>
</dbReference>